<protein>
    <submittedName>
        <fullName evidence="2">Uncharacterized protein</fullName>
    </submittedName>
</protein>
<organism evidence="2 3">
    <name type="scientific">Streptomyces ipomoeae 91-03</name>
    <dbReference type="NCBI Taxonomy" id="698759"/>
    <lineage>
        <taxon>Bacteria</taxon>
        <taxon>Bacillati</taxon>
        <taxon>Actinomycetota</taxon>
        <taxon>Actinomycetes</taxon>
        <taxon>Kitasatosporales</taxon>
        <taxon>Streptomycetaceae</taxon>
        <taxon>Streptomyces</taxon>
    </lineage>
</organism>
<evidence type="ECO:0000313" key="2">
    <source>
        <dbReference type="EMBL" id="EKX64278.1"/>
    </source>
</evidence>
<dbReference type="EMBL" id="AEJC01000385">
    <property type="protein sequence ID" value="EKX64278.1"/>
    <property type="molecule type" value="Genomic_DNA"/>
</dbReference>
<keyword evidence="3" id="KW-1185">Reference proteome</keyword>
<dbReference type="Proteomes" id="UP000010411">
    <property type="component" value="Unassembled WGS sequence"/>
</dbReference>
<name>L1KV97_9ACTN</name>
<dbReference type="AlphaFoldDB" id="L1KV97"/>
<evidence type="ECO:0000256" key="1">
    <source>
        <dbReference type="SAM" id="MobiDB-lite"/>
    </source>
</evidence>
<proteinExistence type="predicted"/>
<accession>L1KV97</accession>
<feature type="region of interest" description="Disordered" evidence="1">
    <location>
        <begin position="1"/>
        <end position="49"/>
    </location>
</feature>
<feature type="compositionally biased region" description="Basic and acidic residues" evidence="1">
    <location>
        <begin position="27"/>
        <end position="43"/>
    </location>
</feature>
<reference evidence="2 3" key="1">
    <citation type="submission" date="2012-11" db="EMBL/GenBank/DDBJ databases">
        <authorList>
            <person name="Huguet-Tapia J.C."/>
            <person name="Durkin A.S."/>
            <person name="Pettis G.S."/>
            <person name="Badger J.H."/>
        </authorList>
    </citation>
    <scope>NUCLEOTIDE SEQUENCE [LARGE SCALE GENOMIC DNA]</scope>
    <source>
        <strain evidence="2 3">91-03</strain>
    </source>
</reference>
<comment type="caution">
    <text evidence="2">The sequence shown here is derived from an EMBL/GenBank/DDBJ whole genome shotgun (WGS) entry which is preliminary data.</text>
</comment>
<feature type="non-terminal residue" evidence="2">
    <location>
        <position position="1"/>
    </location>
</feature>
<feature type="compositionally biased region" description="Basic and acidic residues" evidence="1">
    <location>
        <begin position="1"/>
        <end position="10"/>
    </location>
</feature>
<sequence>VFQGRGELRDQPPPTRTRQHTPAPELSGDRRSGAASPRGERNPPKTTLATLKNALVKPVLPICTRPNSASITPR</sequence>
<gene>
    <name evidence="2" type="ORF">STRIP9103_04099</name>
</gene>
<evidence type="ECO:0000313" key="3">
    <source>
        <dbReference type="Proteomes" id="UP000010411"/>
    </source>
</evidence>